<dbReference type="EMBL" id="HG994373">
    <property type="protein sequence ID" value="CAF1744787.1"/>
    <property type="molecule type" value="Genomic_DNA"/>
</dbReference>
<evidence type="ECO:0000256" key="1">
    <source>
        <dbReference type="SAM" id="SignalP"/>
    </source>
</evidence>
<dbReference type="PANTHER" id="PTHR32175">
    <property type="entry name" value="PROTEIN, PUTATIVE, EXPRESSED-RELATED"/>
    <property type="match status" value="1"/>
</dbReference>
<dbReference type="InterPro" id="IPR052796">
    <property type="entry name" value="Nod_factor_sulfotransferase"/>
</dbReference>
<name>A0A816ITV3_BRANA</name>
<dbReference type="AlphaFoldDB" id="A0A816ITV3"/>
<evidence type="ECO:0000313" key="2">
    <source>
        <dbReference type="EMBL" id="CAF1744787.1"/>
    </source>
</evidence>
<reference evidence="2" key="1">
    <citation type="submission" date="2021-01" db="EMBL/GenBank/DDBJ databases">
        <authorList>
            <consortium name="Genoscope - CEA"/>
            <person name="William W."/>
        </authorList>
    </citation>
    <scope>NUCLEOTIDE SEQUENCE</scope>
</reference>
<accession>A0A816ITV3</accession>
<sequence length="91" mass="10394">MIVLVFAMVCGLYICSVCLNQFSVQTSQLVRTRITTRIQYPKPETFNRFFAILSIQRSGSSWFDISPPIRYLVLENMTTTNQLNGDALLLV</sequence>
<feature type="chain" id="PRO_5032953287" evidence="1">
    <location>
        <begin position="19"/>
        <end position="91"/>
    </location>
</feature>
<dbReference type="PANTHER" id="PTHR32175:SF20">
    <property type="entry name" value="SULFOTRANSFERASE"/>
    <property type="match status" value="1"/>
</dbReference>
<gene>
    <name evidence="2" type="ORF">DARMORV10_C09P35390.1</name>
</gene>
<proteinExistence type="predicted"/>
<dbReference type="Proteomes" id="UP001295469">
    <property type="component" value="Chromosome C09"/>
</dbReference>
<protein>
    <submittedName>
        <fullName evidence="2">(rape) hypothetical protein</fullName>
    </submittedName>
</protein>
<keyword evidence="1" id="KW-0732">Signal</keyword>
<feature type="signal peptide" evidence="1">
    <location>
        <begin position="1"/>
        <end position="18"/>
    </location>
</feature>
<organism evidence="2">
    <name type="scientific">Brassica napus</name>
    <name type="common">Rape</name>
    <dbReference type="NCBI Taxonomy" id="3708"/>
    <lineage>
        <taxon>Eukaryota</taxon>
        <taxon>Viridiplantae</taxon>
        <taxon>Streptophyta</taxon>
        <taxon>Embryophyta</taxon>
        <taxon>Tracheophyta</taxon>
        <taxon>Spermatophyta</taxon>
        <taxon>Magnoliopsida</taxon>
        <taxon>eudicotyledons</taxon>
        <taxon>Gunneridae</taxon>
        <taxon>Pentapetalae</taxon>
        <taxon>rosids</taxon>
        <taxon>malvids</taxon>
        <taxon>Brassicales</taxon>
        <taxon>Brassicaceae</taxon>
        <taxon>Brassiceae</taxon>
        <taxon>Brassica</taxon>
    </lineage>
</organism>